<reference evidence="1 2" key="1">
    <citation type="journal article" date="2024" name="Ann. Entomol. Soc. Am.">
        <title>Genomic analyses of the southern and eastern yellowjacket wasps (Hymenoptera: Vespidae) reveal evolutionary signatures of social life.</title>
        <authorList>
            <person name="Catto M.A."/>
            <person name="Caine P.B."/>
            <person name="Orr S.E."/>
            <person name="Hunt B.G."/>
            <person name="Goodisman M.A.D."/>
        </authorList>
    </citation>
    <scope>NUCLEOTIDE SEQUENCE [LARGE SCALE GENOMIC DNA]</scope>
    <source>
        <strain evidence="1">233</strain>
        <tissue evidence="1">Head and thorax</tissue>
    </source>
</reference>
<sequence>MILESMEHVTKLLYKEFITKTTNFGNDTDNTVKSQEAFNFFTLFHEFIMAYHKSSTFLHSTYL</sequence>
<dbReference type="Proteomes" id="UP001607302">
    <property type="component" value="Unassembled WGS sequence"/>
</dbReference>
<proteinExistence type="predicted"/>
<accession>A0ABD2AFE3</accession>
<evidence type="ECO:0000313" key="1">
    <source>
        <dbReference type="EMBL" id="KAL2719337.1"/>
    </source>
</evidence>
<evidence type="ECO:0000313" key="2">
    <source>
        <dbReference type="Proteomes" id="UP001607302"/>
    </source>
</evidence>
<comment type="caution">
    <text evidence="1">The sequence shown here is derived from an EMBL/GenBank/DDBJ whole genome shotgun (WGS) entry which is preliminary data.</text>
</comment>
<keyword evidence="2" id="KW-1185">Reference proteome</keyword>
<dbReference type="AlphaFoldDB" id="A0ABD2AFE3"/>
<gene>
    <name evidence="1" type="ORF">V1478_010799</name>
</gene>
<protein>
    <submittedName>
        <fullName evidence="1">Uncharacterized protein</fullName>
    </submittedName>
</protein>
<name>A0ABD2AFE3_VESSQ</name>
<organism evidence="1 2">
    <name type="scientific">Vespula squamosa</name>
    <name type="common">Southern yellow jacket</name>
    <name type="synonym">Wasp</name>
    <dbReference type="NCBI Taxonomy" id="30214"/>
    <lineage>
        <taxon>Eukaryota</taxon>
        <taxon>Metazoa</taxon>
        <taxon>Ecdysozoa</taxon>
        <taxon>Arthropoda</taxon>
        <taxon>Hexapoda</taxon>
        <taxon>Insecta</taxon>
        <taxon>Pterygota</taxon>
        <taxon>Neoptera</taxon>
        <taxon>Endopterygota</taxon>
        <taxon>Hymenoptera</taxon>
        <taxon>Apocrita</taxon>
        <taxon>Aculeata</taxon>
        <taxon>Vespoidea</taxon>
        <taxon>Vespidae</taxon>
        <taxon>Vespinae</taxon>
        <taxon>Vespula</taxon>
    </lineage>
</organism>
<dbReference type="EMBL" id="JAUDFV010000149">
    <property type="protein sequence ID" value="KAL2719337.1"/>
    <property type="molecule type" value="Genomic_DNA"/>
</dbReference>